<dbReference type="Proteomes" id="UP000256964">
    <property type="component" value="Unassembled WGS sequence"/>
</dbReference>
<proteinExistence type="predicted"/>
<feature type="compositionally biased region" description="Basic and acidic residues" evidence="1">
    <location>
        <begin position="49"/>
        <end position="76"/>
    </location>
</feature>
<reference evidence="2 3" key="1">
    <citation type="journal article" date="2018" name="Biotechnol. Biofuels">
        <title>Integrative visual omics of the white-rot fungus Polyporus brumalis exposes the biotechnological potential of its oxidative enzymes for delignifying raw plant biomass.</title>
        <authorList>
            <person name="Miyauchi S."/>
            <person name="Rancon A."/>
            <person name="Drula E."/>
            <person name="Hage H."/>
            <person name="Chaduli D."/>
            <person name="Favel A."/>
            <person name="Grisel S."/>
            <person name="Henrissat B."/>
            <person name="Herpoel-Gimbert I."/>
            <person name="Ruiz-Duenas F.J."/>
            <person name="Chevret D."/>
            <person name="Hainaut M."/>
            <person name="Lin J."/>
            <person name="Wang M."/>
            <person name="Pangilinan J."/>
            <person name="Lipzen A."/>
            <person name="Lesage-Meessen L."/>
            <person name="Navarro D."/>
            <person name="Riley R."/>
            <person name="Grigoriev I.V."/>
            <person name="Zhou S."/>
            <person name="Raouche S."/>
            <person name="Rosso M.N."/>
        </authorList>
    </citation>
    <scope>NUCLEOTIDE SEQUENCE [LARGE SCALE GENOMIC DNA]</scope>
    <source>
        <strain evidence="2 3">BRFM 1820</strain>
    </source>
</reference>
<evidence type="ECO:0000256" key="1">
    <source>
        <dbReference type="SAM" id="MobiDB-lite"/>
    </source>
</evidence>
<dbReference type="EMBL" id="KZ857534">
    <property type="protein sequence ID" value="RDX40854.1"/>
    <property type="molecule type" value="Genomic_DNA"/>
</dbReference>
<evidence type="ECO:0000313" key="2">
    <source>
        <dbReference type="EMBL" id="RDX40854.1"/>
    </source>
</evidence>
<keyword evidence="3" id="KW-1185">Reference proteome</keyword>
<feature type="compositionally biased region" description="Basic and acidic residues" evidence="1">
    <location>
        <begin position="102"/>
        <end position="112"/>
    </location>
</feature>
<accession>A0A371CKP1</accession>
<feature type="region of interest" description="Disordered" evidence="1">
    <location>
        <begin position="39"/>
        <end position="112"/>
    </location>
</feature>
<sequence length="112" mass="12467">MYVCARARITYNQTSNTCGVMGHDGHMGTRGVTTAMMTGQWETDEDKGEDMYERGKEVAEGMRSAKEREREGEHDAGGSGTTGIKNRDKTRLTPSQNQADHAQLEKRASQQR</sequence>
<dbReference type="AlphaFoldDB" id="A0A371CKP1"/>
<evidence type="ECO:0000313" key="3">
    <source>
        <dbReference type="Proteomes" id="UP000256964"/>
    </source>
</evidence>
<name>A0A371CKP1_9APHY</name>
<gene>
    <name evidence="2" type="ORF">OH76DRAFT_284445</name>
</gene>
<organism evidence="2 3">
    <name type="scientific">Lentinus brumalis</name>
    <dbReference type="NCBI Taxonomy" id="2498619"/>
    <lineage>
        <taxon>Eukaryota</taxon>
        <taxon>Fungi</taxon>
        <taxon>Dikarya</taxon>
        <taxon>Basidiomycota</taxon>
        <taxon>Agaricomycotina</taxon>
        <taxon>Agaricomycetes</taxon>
        <taxon>Polyporales</taxon>
        <taxon>Polyporaceae</taxon>
        <taxon>Lentinus</taxon>
    </lineage>
</organism>
<protein>
    <submittedName>
        <fullName evidence="2">Uncharacterized protein</fullName>
    </submittedName>
</protein>